<dbReference type="Proteomes" id="UP000075230">
    <property type="component" value="Unassembled WGS sequence"/>
</dbReference>
<evidence type="ECO:0000313" key="2">
    <source>
        <dbReference type="EMBL" id="GAT19648.1"/>
    </source>
</evidence>
<feature type="region of interest" description="Disordered" evidence="1">
    <location>
        <begin position="1"/>
        <end position="23"/>
    </location>
</feature>
<proteinExistence type="predicted"/>
<reference evidence="2 3" key="1">
    <citation type="journal article" date="2016" name="DNA Res.">
        <title>Genome sequence of Aspergillus luchuensis NBRC 4314.</title>
        <authorList>
            <person name="Yamada O."/>
            <person name="Machida M."/>
            <person name="Hosoyama A."/>
            <person name="Goto M."/>
            <person name="Takahashi T."/>
            <person name="Futagami T."/>
            <person name="Yamagata Y."/>
            <person name="Takeuchi M."/>
            <person name="Kobayashi T."/>
            <person name="Koike H."/>
            <person name="Abe K."/>
            <person name="Asai K."/>
            <person name="Arita M."/>
            <person name="Fujita N."/>
            <person name="Fukuda K."/>
            <person name="Higa K."/>
            <person name="Horikawa H."/>
            <person name="Ishikawa T."/>
            <person name="Jinno K."/>
            <person name="Kato Y."/>
            <person name="Kirimura K."/>
            <person name="Mizutani O."/>
            <person name="Nakasone K."/>
            <person name="Sano M."/>
            <person name="Shiraishi Y."/>
            <person name="Tsukahara M."/>
            <person name="Gomi K."/>
        </authorList>
    </citation>
    <scope>NUCLEOTIDE SEQUENCE [LARGE SCALE GENOMIC DNA]</scope>
    <source>
        <strain evidence="2 3">RIB 2604</strain>
    </source>
</reference>
<sequence length="86" mass="9323">MVSGLKISLPPVKSDWNSEQTQSKTTVLPLLQANIEIRHETFPGRPNCGNGSAAQDPMIGVPDRGEGLMAHRLVPESRLCVVSETQ</sequence>
<gene>
    <name evidence="2" type="ORF">RIB2604_00602280</name>
</gene>
<protein>
    <submittedName>
        <fullName evidence="2">HET-s/LopB domain protein</fullName>
    </submittedName>
</protein>
<organism evidence="2 3">
    <name type="scientific">Aspergillus kawachii</name>
    <name type="common">White koji mold</name>
    <name type="synonym">Aspergillus awamori var. kawachi</name>
    <dbReference type="NCBI Taxonomy" id="1069201"/>
    <lineage>
        <taxon>Eukaryota</taxon>
        <taxon>Fungi</taxon>
        <taxon>Dikarya</taxon>
        <taxon>Ascomycota</taxon>
        <taxon>Pezizomycotina</taxon>
        <taxon>Eurotiomycetes</taxon>
        <taxon>Eurotiomycetidae</taxon>
        <taxon>Eurotiales</taxon>
        <taxon>Aspergillaceae</taxon>
        <taxon>Aspergillus</taxon>
        <taxon>Aspergillus subgen. Circumdati</taxon>
    </lineage>
</organism>
<dbReference type="EMBL" id="BCWF01000006">
    <property type="protein sequence ID" value="GAT19648.1"/>
    <property type="molecule type" value="Genomic_DNA"/>
</dbReference>
<dbReference type="AlphaFoldDB" id="A0A146F0A3"/>
<comment type="caution">
    <text evidence="2">The sequence shown here is derived from an EMBL/GenBank/DDBJ whole genome shotgun (WGS) entry which is preliminary data.</text>
</comment>
<evidence type="ECO:0000256" key="1">
    <source>
        <dbReference type="SAM" id="MobiDB-lite"/>
    </source>
</evidence>
<accession>A0A146F0A3</accession>
<evidence type="ECO:0000313" key="3">
    <source>
        <dbReference type="Proteomes" id="UP000075230"/>
    </source>
</evidence>
<name>A0A146F0A3_ASPKA</name>
<reference evidence="3" key="2">
    <citation type="submission" date="2016-02" db="EMBL/GenBank/DDBJ databases">
        <title>Genome sequencing of Aspergillus luchuensis NBRC 4314.</title>
        <authorList>
            <person name="Yamada O."/>
        </authorList>
    </citation>
    <scope>NUCLEOTIDE SEQUENCE [LARGE SCALE GENOMIC DNA]</scope>
    <source>
        <strain evidence="3">RIB 2604</strain>
    </source>
</reference>